<evidence type="ECO:0000256" key="8">
    <source>
        <dbReference type="RuleBase" id="RU368092"/>
    </source>
</evidence>
<dbReference type="InterPro" id="IPR027271">
    <property type="entry name" value="Acetolactate_synth/TF_NikR_C"/>
</dbReference>
<sequence length="179" mass="21098">MIRKYTISIFTENFFGLLNRVTIIFTRRRINIESLTVSESEIKGVHRYTLVIKSEEERVKKLVKQIEKLVDVLKAFYYINEETVFQEIALYKVSTHALKEGRNFERLIREHHARMLTVESEFVVIEKTGHKEETQELLRELQPFGVLEFARSGRVAVSKPMKKLSSYLKEMEEEQLVSA</sequence>
<evidence type="ECO:0000256" key="3">
    <source>
        <dbReference type="ARBA" id="ARBA00006341"/>
    </source>
</evidence>
<dbReference type="GO" id="GO:0003984">
    <property type="term" value="F:acetolactate synthase activity"/>
    <property type="evidence" value="ECO:0007669"/>
    <property type="project" value="UniProtKB-UniRule"/>
</dbReference>
<dbReference type="RefSeq" id="WP_202856841.1">
    <property type="nucleotide sequence ID" value="NZ_JAEUGD010000042.1"/>
</dbReference>
<keyword evidence="5 8" id="KW-0028">Amino-acid biosynthesis</keyword>
<dbReference type="Proteomes" id="UP000614216">
    <property type="component" value="Unassembled WGS sequence"/>
</dbReference>
<dbReference type="InterPro" id="IPR019455">
    <property type="entry name" value="Acetolactate_synth_ssu_C"/>
</dbReference>
<keyword evidence="11" id="KW-1185">Reference proteome</keyword>
<evidence type="ECO:0000256" key="5">
    <source>
        <dbReference type="ARBA" id="ARBA00022605"/>
    </source>
</evidence>
<dbReference type="EMBL" id="JAEUGD010000042">
    <property type="protein sequence ID" value="MBL6447328.1"/>
    <property type="molecule type" value="Genomic_DNA"/>
</dbReference>
<keyword evidence="6 8" id="KW-0100">Branched-chain amino acid biosynthesis</keyword>
<dbReference type="PANTHER" id="PTHR30239:SF0">
    <property type="entry name" value="ACETOLACTATE SYNTHASE SMALL SUBUNIT 1, CHLOROPLASTIC"/>
    <property type="match status" value="1"/>
</dbReference>
<name>A0A937FYH9_9BACT</name>
<comment type="caution">
    <text evidence="10">The sequence shown here is derived from an EMBL/GenBank/DDBJ whole genome shotgun (WGS) entry which is preliminary data.</text>
</comment>
<evidence type="ECO:0000259" key="9">
    <source>
        <dbReference type="PROSITE" id="PS51671"/>
    </source>
</evidence>
<dbReference type="PANTHER" id="PTHR30239">
    <property type="entry name" value="ACETOLACTATE SYNTHASE SMALL SUBUNIT"/>
    <property type="match status" value="1"/>
</dbReference>
<organism evidence="10 11">
    <name type="scientific">Fulvivirga marina</name>
    <dbReference type="NCBI Taxonomy" id="2494733"/>
    <lineage>
        <taxon>Bacteria</taxon>
        <taxon>Pseudomonadati</taxon>
        <taxon>Bacteroidota</taxon>
        <taxon>Cytophagia</taxon>
        <taxon>Cytophagales</taxon>
        <taxon>Fulvivirgaceae</taxon>
        <taxon>Fulvivirga</taxon>
    </lineage>
</organism>
<evidence type="ECO:0000256" key="7">
    <source>
        <dbReference type="ARBA" id="ARBA00048670"/>
    </source>
</evidence>
<dbReference type="AlphaFoldDB" id="A0A937FYH9"/>
<evidence type="ECO:0000313" key="10">
    <source>
        <dbReference type="EMBL" id="MBL6447328.1"/>
    </source>
</evidence>
<dbReference type="PROSITE" id="PS51671">
    <property type="entry name" value="ACT"/>
    <property type="match status" value="1"/>
</dbReference>
<evidence type="ECO:0000256" key="1">
    <source>
        <dbReference type="ARBA" id="ARBA00004974"/>
    </source>
</evidence>
<dbReference type="InterPro" id="IPR045865">
    <property type="entry name" value="ACT-like_dom_sf"/>
</dbReference>
<comment type="function">
    <text evidence="8">Catalyzes the conversion of 2 pyruvate molecules into acetolactate in the first common step of the biosynthetic pathway of the branched-amino acids such as leucine, isoleucine, and valine.</text>
</comment>
<dbReference type="GO" id="GO:0009097">
    <property type="term" value="P:isoleucine biosynthetic process"/>
    <property type="evidence" value="ECO:0007669"/>
    <property type="project" value="UniProtKB-UniRule"/>
</dbReference>
<dbReference type="NCBIfam" id="TIGR00119">
    <property type="entry name" value="acolac_sm"/>
    <property type="match status" value="1"/>
</dbReference>
<dbReference type="Pfam" id="PF22629">
    <property type="entry name" value="ACT_AHAS_ss"/>
    <property type="match status" value="1"/>
</dbReference>
<dbReference type="GO" id="GO:0005829">
    <property type="term" value="C:cytosol"/>
    <property type="evidence" value="ECO:0007669"/>
    <property type="project" value="TreeGrafter"/>
</dbReference>
<dbReference type="SUPFAM" id="SSF55021">
    <property type="entry name" value="ACT-like"/>
    <property type="match status" value="2"/>
</dbReference>
<evidence type="ECO:0000313" key="11">
    <source>
        <dbReference type="Proteomes" id="UP000614216"/>
    </source>
</evidence>
<dbReference type="InterPro" id="IPR004789">
    <property type="entry name" value="Acetalactate_synth_ssu"/>
</dbReference>
<feature type="domain" description="ACT" evidence="9">
    <location>
        <begin position="6"/>
        <end position="80"/>
    </location>
</feature>
<keyword evidence="8 10" id="KW-0808">Transferase</keyword>
<dbReference type="InterPro" id="IPR002912">
    <property type="entry name" value="ACT_dom"/>
</dbReference>
<protein>
    <recommendedName>
        <fullName evidence="8">Acetolactate synthase small subunit</fullName>
        <shortName evidence="8">AHAS</shortName>
        <shortName evidence="8">ALS</shortName>
        <ecNumber evidence="8">2.2.1.6</ecNumber>
    </recommendedName>
    <alternativeName>
        <fullName evidence="8">Acetohydroxy-acid synthase small subunit</fullName>
    </alternativeName>
</protein>
<dbReference type="InterPro" id="IPR054480">
    <property type="entry name" value="AHAS_small-like_ACT"/>
</dbReference>
<evidence type="ECO:0000256" key="4">
    <source>
        <dbReference type="ARBA" id="ARBA00011744"/>
    </source>
</evidence>
<dbReference type="GO" id="GO:0009099">
    <property type="term" value="P:L-valine biosynthetic process"/>
    <property type="evidence" value="ECO:0007669"/>
    <property type="project" value="UniProtKB-UniRule"/>
</dbReference>
<comment type="similarity">
    <text evidence="3 8">Belongs to the acetolactate synthase small subunit family.</text>
</comment>
<comment type="subunit">
    <text evidence="4 8">Dimer of large and small chains.</text>
</comment>
<dbReference type="Gene3D" id="3.30.70.260">
    <property type="match status" value="1"/>
</dbReference>
<dbReference type="EC" id="2.2.1.6" evidence="8"/>
<accession>A0A937FYH9</accession>
<evidence type="ECO:0000256" key="6">
    <source>
        <dbReference type="ARBA" id="ARBA00023304"/>
    </source>
</evidence>
<dbReference type="CDD" id="cd04878">
    <property type="entry name" value="ACT_AHAS"/>
    <property type="match status" value="1"/>
</dbReference>
<comment type="pathway">
    <text evidence="1 8">Amino-acid biosynthesis; L-isoleucine biosynthesis; L-isoleucine from 2-oxobutanoate: step 1/4.</text>
</comment>
<dbReference type="Gene3D" id="3.30.70.1150">
    <property type="entry name" value="ACT-like. Chain A, domain 2"/>
    <property type="match status" value="1"/>
</dbReference>
<gene>
    <name evidence="10" type="primary">ilvN</name>
    <name evidence="10" type="ORF">JMN32_13495</name>
</gene>
<dbReference type="InterPro" id="IPR039557">
    <property type="entry name" value="AHAS_ACT"/>
</dbReference>
<proteinExistence type="inferred from homology"/>
<dbReference type="Pfam" id="PF10369">
    <property type="entry name" value="ALS_ss_C"/>
    <property type="match status" value="1"/>
</dbReference>
<dbReference type="GO" id="GO:1990610">
    <property type="term" value="F:acetolactate synthase regulator activity"/>
    <property type="evidence" value="ECO:0007669"/>
    <property type="project" value="UniProtKB-UniRule"/>
</dbReference>
<comment type="pathway">
    <text evidence="2 8">Amino-acid biosynthesis; L-valine biosynthesis; L-valine from pyruvate: step 1/4.</text>
</comment>
<reference evidence="10" key="1">
    <citation type="submission" date="2021-01" db="EMBL/GenBank/DDBJ databases">
        <title>Fulvivirga kasyanovii gen. nov., sp nov., a novel member of the phylum Bacteroidetes isolated from seawater in a mussel farm.</title>
        <authorList>
            <person name="Zhao L.-H."/>
            <person name="Wang Z.-J."/>
        </authorList>
    </citation>
    <scope>NUCLEOTIDE SEQUENCE</scope>
    <source>
        <strain evidence="10">29W222</strain>
    </source>
</reference>
<comment type="catalytic activity">
    <reaction evidence="7 8">
        <text>2 pyruvate + H(+) = (2S)-2-acetolactate + CO2</text>
        <dbReference type="Rhea" id="RHEA:25249"/>
        <dbReference type="ChEBI" id="CHEBI:15361"/>
        <dbReference type="ChEBI" id="CHEBI:15378"/>
        <dbReference type="ChEBI" id="CHEBI:16526"/>
        <dbReference type="ChEBI" id="CHEBI:58476"/>
        <dbReference type="EC" id="2.2.1.6"/>
    </reaction>
</comment>
<evidence type="ECO:0000256" key="2">
    <source>
        <dbReference type="ARBA" id="ARBA00005025"/>
    </source>
</evidence>